<feature type="transmembrane region" description="Helical" evidence="1">
    <location>
        <begin position="123"/>
        <end position="145"/>
    </location>
</feature>
<reference evidence="2" key="1">
    <citation type="submission" date="2020-07" db="EMBL/GenBank/DDBJ databases">
        <title>Genome sequence and genetic diversity analysis of an under-domesticated orphan crop, white fonio (Digitaria exilis).</title>
        <authorList>
            <person name="Bennetzen J.L."/>
            <person name="Chen S."/>
            <person name="Ma X."/>
            <person name="Wang X."/>
            <person name="Yssel A.E.J."/>
            <person name="Chaluvadi S.R."/>
            <person name="Johnson M."/>
            <person name="Gangashetty P."/>
            <person name="Hamidou F."/>
            <person name="Sanogo M.D."/>
            <person name="Zwaenepoel A."/>
            <person name="Wallace J."/>
            <person name="Van De Peer Y."/>
            <person name="Van Deynze A."/>
        </authorList>
    </citation>
    <scope>NUCLEOTIDE SEQUENCE</scope>
    <source>
        <tissue evidence="2">Leaves</tissue>
    </source>
</reference>
<evidence type="ECO:0000256" key="1">
    <source>
        <dbReference type="SAM" id="Phobius"/>
    </source>
</evidence>
<accession>A0A835EX88</accession>
<dbReference type="EMBL" id="JACEFO010001723">
    <property type="protein sequence ID" value="KAF8716435.1"/>
    <property type="molecule type" value="Genomic_DNA"/>
</dbReference>
<organism evidence="2 3">
    <name type="scientific">Digitaria exilis</name>
    <dbReference type="NCBI Taxonomy" id="1010633"/>
    <lineage>
        <taxon>Eukaryota</taxon>
        <taxon>Viridiplantae</taxon>
        <taxon>Streptophyta</taxon>
        <taxon>Embryophyta</taxon>
        <taxon>Tracheophyta</taxon>
        <taxon>Spermatophyta</taxon>
        <taxon>Magnoliopsida</taxon>
        <taxon>Liliopsida</taxon>
        <taxon>Poales</taxon>
        <taxon>Poaceae</taxon>
        <taxon>PACMAD clade</taxon>
        <taxon>Panicoideae</taxon>
        <taxon>Panicodae</taxon>
        <taxon>Paniceae</taxon>
        <taxon>Anthephorinae</taxon>
        <taxon>Digitaria</taxon>
    </lineage>
</organism>
<name>A0A835EX88_9POAL</name>
<dbReference type="Proteomes" id="UP000636709">
    <property type="component" value="Unassembled WGS sequence"/>
</dbReference>
<protein>
    <recommendedName>
        <fullName evidence="4">F-box associated domain-containing protein</fullName>
    </recommendedName>
</protein>
<feature type="transmembrane region" description="Helical" evidence="1">
    <location>
        <begin position="78"/>
        <end position="102"/>
    </location>
</feature>
<evidence type="ECO:0008006" key="4">
    <source>
        <dbReference type="Google" id="ProtNLM"/>
    </source>
</evidence>
<keyword evidence="1" id="KW-0472">Membrane</keyword>
<dbReference type="AlphaFoldDB" id="A0A835EX88"/>
<comment type="caution">
    <text evidence="2">The sequence shown here is derived from an EMBL/GenBank/DDBJ whole genome shotgun (WGS) entry which is preliminary data.</text>
</comment>
<keyword evidence="1" id="KW-0812">Transmembrane</keyword>
<dbReference type="OrthoDB" id="690949at2759"/>
<proteinExistence type="predicted"/>
<keyword evidence="1" id="KW-1133">Transmembrane helix</keyword>
<sequence>MLAFDTISETFRLMSRPPELQQAAGDATTTRQQLLELDGELVVAAMQGVTSLAIWALQDYKAEVWTLRCRVEVPPSTLYGGISNNVMPSMVLSVGAGAILIVDRYCGVARLYDLKEKRMRSQIYLGGQYLTFLAFRGSIMPHAFFDSPRSSEVPHIKFFD</sequence>
<evidence type="ECO:0000313" key="3">
    <source>
        <dbReference type="Proteomes" id="UP000636709"/>
    </source>
</evidence>
<keyword evidence="3" id="KW-1185">Reference proteome</keyword>
<gene>
    <name evidence="2" type="ORF">HU200_026314</name>
</gene>
<evidence type="ECO:0000313" key="2">
    <source>
        <dbReference type="EMBL" id="KAF8716435.1"/>
    </source>
</evidence>